<feature type="domain" description="CBS" evidence="7">
    <location>
        <begin position="420"/>
        <end position="476"/>
    </location>
</feature>
<dbReference type="NCBIfam" id="TIGR00254">
    <property type="entry name" value="GGDEF"/>
    <property type="match status" value="1"/>
</dbReference>
<dbReference type="Pfam" id="PF00072">
    <property type="entry name" value="Response_reg"/>
    <property type="match status" value="1"/>
</dbReference>
<sequence>MDDLRFRGVWKSLVVKSTELSTPTVQQFDSCPIRSRVLVVDDDKLIRTLISEFLTREGYEVVTADNCLQALDLLEDPKHEFKFMVTDWELPDGNGIDLIRHARHVVQSHYMYIVMATSHGDRENLTRALNSGADDFLTKPIDRSELIARIRAGQRILNLETRLTQLANTDVLTGLPTRRVFEELVAKEWSRAQRYRLPLSCVIFDIDFFKRINDIHGHAAGDQVLREIARVFASSVRKSDIICRYGGEEFCAILPETSSAQAYIWADNIRKRIAATEVILDAAVVNVTISLGLAEPLSEMEDLSDLIEVADHCLLEAKSKGRNQIVAFNELRESVCNDPSGHLESIFQGAIAADAMTPVVSTVTPQSSVFDISQFFLDYRIPSAPVVDDEGTLVGIVSEKDLMSVAVRSNPHEIEISEVMRRNLICYPPSISLRVVWEFLNRVSIRTVLITENGKAVGVLSRQSILRWFANTAWKRKDHGNSLAFQDEQEQRLAMRRLEQAAKILAETSRQLTYDVETRTPDEHGAMVIGTVSKMQDLMVELLASVGGNGGNGAMHLHSAIESLGE</sequence>
<dbReference type="Gene3D" id="3.30.70.270">
    <property type="match status" value="1"/>
</dbReference>
<feature type="domain" description="CBS" evidence="7">
    <location>
        <begin position="356"/>
        <end position="414"/>
    </location>
</feature>
<keyword evidence="3" id="KW-0597">Phosphoprotein</keyword>
<evidence type="ECO:0000313" key="9">
    <source>
        <dbReference type="Proteomes" id="UP000239388"/>
    </source>
</evidence>
<dbReference type="GO" id="GO:0005886">
    <property type="term" value="C:plasma membrane"/>
    <property type="evidence" value="ECO:0007669"/>
    <property type="project" value="TreeGrafter"/>
</dbReference>
<dbReference type="SUPFAM" id="SSF52172">
    <property type="entry name" value="CheY-like"/>
    <property type="match status" value="1"/>
</dbReference>
<dbReference type="AlphaFoldDB" id="A0A2S8G1N7"/>
<accession>A0A2S8G1N7</accession>
<evidence type="ECO:0000259" key="7">
    <source>
        <dbReference type="PROSITE" id="PS51371"/>
    </source>
</evidence>
<evidence type="ECO:0000259" key="5">
    <source>
        <dbReference type="PROSITE" id="PS50110"/>
    </source>
</evidence>
<gene>
    <name evidence="8" type="ORF">C5Y98_09835</name>
</gene>
<feature type="domain" description="GGDEF" evidence="6">
    <location>
        <begin position="197"/>
        <end position="330"/>
    </location>
</feature>
<comment type="caution">
    <text evidence="8">The sequence shown here is derived from an EMBL/GenBank/DDBJ whole genome shotgun (WGS) entry which is preliminary data.</text>
</comment>
<name>A0A2S8G1N7_9BACT</name>
<feature type="modified residue" description="4-aspartylphosphate" evidence="3">
    <location>
        <position position="87"/>
    </location>
</feature>
<dbReference type="PANTHER" id="PTHR45138:SF9">
    <property type="entry name" value="DIGUANYLATE CYCLASE DGCM-RELATED"/>
    <property type="match status" value="1"/>
</dbReference>
<dbReference type="InterPro" id="IPR050469">
    <property type="entry name" value="Diguanylate_Cyclase"/>
</dbReference>
<comment type="catalytic activity">
    <reaction evidence="2">
        <text>2 GTP = 3',3'-c-di-GMP + 2 diphosphate</text>
        <dbReference type="Rhea" id="RHEA:24898"/>
        <dbReference type="ChEBI" id="CHEBI:33019"/>
        <dbReference type="ChEBI" id="CHEBI:37565"/>
        <dbReference type="ChEBI" id="CHEBI:58805"/>
        <dbReference type="EC" id="2.7.7.65"/>
    </reaction>
</comment>
<feature type="domain" description="Response regulatory" evidence="5">
    <location>
        <begin position="36"/>
        <end position="154"/>
    </location>
</feature>
<reference evidence="8 9" key="1">
    <citation type="submission" date="2018-02" db="EMBL/GenBank/DDBJ databases">
        <title>Comparative genomes isolates from brazilian mangrove.</title>
        <authorList>
            <person name="Araujo J.E."/>
            <person name="Taketani R.G."/>
            <person name="Silva M.C.P."/>
            <person name="Loureco M.V."/>
            <person name="Andreote F.D."/>
        </authorList>
    </citation>
    <scope>NUCLEOTIDE SEQUENCE [LARGE SCALE GENOMIC DNA]</scope>
    <source>
        <strain evidence="8 9">NAP PRIS-MGV</strain>
    </source>
</reference>
<proteinExistence type="predicted"/>
<dbReference type="Gene3D" id="3.40.50.2300">
    <property type="match status" value="1"/>
</dbReference>
<dbReference type="InterPro" id="IPR001789">
    <property type="entry name" value="Sig_transdc_resp-reg_receiver"/>
</dbReference>
<dbReference type="SUPFAM" id="SSF54631">
    <property type="entry name" value="CBS-domain pair"/>
    <property type="match status" value="1"/>
</dbReference>
<evidence type="ECO:0000259" key="6">
    <source>
        <dbReference type="PROSITE" id="PS50887"/>
    </source>
</evidence>
<keyword evidence="4" id="KW-0129">CBS domain</keyword>
<dbReference type="SMART" id="SM00267">
    <property type="entry name" value="GGDEF"/>
    <property type="match status" value="1"/>
</dbReference>
<evidence type="ECO:0000313" key="8">
    <source>
        <dbReference type="EMBL" id="PQO38357.1"/>
    </source>
</evidence>
<dbReference type="EC" id="2.7.7.65" evidence="1"/>
<protein>
    <recommendedName>
        <fullName evidence="1">diguanylate cyclase</fullName>
        <ecNumber evidence="1">2.7.7.65</ecNumber>
    </recommendedName>
</protein>
<dbReference type="InterPro" id="IPR043128">
    <property type="entry name" value="Rev_trsase/Diguanyl_cyclase"/>
</dbReference>
<dbReference type="SMART" id="SM00116">
    <property type="entry name" value="CBS"/>
    <property type="match status" value="2"/>
</dbReference>
<dbReference type="GO" id="GO:0043709">
    <property type="term" value="P:cell adhesion involved in single-species biofilm formation"/>
    <property type="evidence" value="ECO:0007669"/>
    <property type="project" value="TreeGrafter"/>
</dbReference>
<dbReference type="InterPro" id="IPR000644">
    <property type="entry name" value="CBS_dom"/>
</dbReference>
<evidence type="ECO:0000256" key="2">
    <source>
        <dbReference type="ARBA" id="ARBA00034247"/>
    </source>
</evidence>
<dbReference type="CDD" id="cd01949">
    <property type="entry name" value="GGDEF"/>
    <property type="match status" value="1"/>
</dbReference>
<dbReference type="Pfam" id="PF00571">
    <property type="entry name" value="CBS"/>
    <property type="match status" value="2"/>
</dbReference>
<dbReference type="InterPro" id="IPR046342">
    <property type="entry name" value="CBS_dom_sf"/>
</dbReference>
<dbReference type="Pfam" id="PF00990">
    <property type="entry name" value="GGDEF"/>
    <property type="match status" value="1"/>
</dbReference>
<dbReference type="InterPro" id="IPR011006">
    <property type="entry name" value="CheY-like_superfamily"/>
</dbReference>
<dbReference type="EMBL" id="PUIB01000011">
    <property type="protein sequence ID" value="PQO38357.1"/>
    <property type="molecule type" value="Genomic_DNA"/>
</dbReference>
<dbReference type="PROSITE" id="PS50887">
    <property type="entry name" value="GGDEF"/>
    <property type="match status" value="1"/>
</dbReference>
<dbReference type="GO" id="GO:0000160">
    <property type="term" value="P:phosphorelay signal transduction system"/>
    <property type="evidence" value="ECO:0007669"/>
    <property type="project" value="InterPro"/>
</dbReference>
<organism evidence="8 9">
    <name type="scientific">Blastopirellula marina</name>
    <dbReference type="NCBI Taxonomy" id="124"/>
    <lineage>
        <taxon>Bacteria</taxon>
        <taxon>Pseudomonadati</taxon>
        <taxon>Planctomycetota</taxon>
        <taxon>Planctomycetia</taxon>
        <taxon>Pirellulales</taxon>
        <taxon>Pirellulaceae</taxon>
        <taxon>Blastopirellula</taxon>
    </lineage>
</organism>
<dbReference type="PROSITE" id="PS50110">
    <property type="entry name" value="RESPONSE_REGULATORY"/>
    <property type="match status" value="1"/>
</dbReference>
<evidence type="ECO:0000256" key="1">
    <source>
        <dbReference type="ARBA" id="ARBA00012528"/>
    </source>
</evidence>
<dbReference type="InterPro" id="IPR029787">
    <property type="entry name" value="Nucleotide_cyclase"/>
</dbReference>
<dbReference type="SMART" id="SM00448">
    <property type="entry name" value="REC"/>
    <property type="match status" value="1"/>
</dbReference>
<dbReference type="PROSITE" id="PS51371">
    <property type="entry name" value="CBS"/>
    <property type="match status" value="2"/>
</dbReference>
<dbReference type="SUPFAM" id="SSF55073">
    <property type="entry name" value="Nucleotide cyclase"/>
    <property type="match status" value="1"/>
</dbReference>
<dbReference type="FunFam" id="3.30.70.270:FF:000001">
    <property type="entry name" value="Diguanylate cyclase domain protein"/>
    <property type="match status" value="1"/>
</dbReference>
<dbReference type="GO" id="GO:1902201">
    <property type="term" value="P:negative regulation of bacterial-type flagellum-dependent cell motility"/>
    <property type="evidence" value="ECO:0007669"/>
    <property type="project" value="TreeGrafter"/>
</dbReference>
<dbReference type="GO" id="GO:0052621">
    <property type="term" value="F:diguanylate cyclase activity"/>
    <property type="evidence" value="ECO:0007669"/>
    <property type="project" value="UniProtKB-EC"/>
</dbReference>
<evidence type="ECO:0000256" key="3">
    <source>
        <dbReference type="PROSITE-ProRule" id="PRU00169"/>
    </source>
</evidence>
<dbReference type="PANTHER" id="PTHR45138">
    <property type="entry name" value="REGULATORY COMPONENTS OF SENSORY TRANSDUCTION SYSTEM"/>
    <property type="match status" value="1"/>
</dbReference>
<dbReference type="Gene3D" id="3.10.580.10">
    <property type="entry name" value="CBS-domain"/>
    <property type="match status" value="1"/>
</dbReference>
<dbReference type="InterPro" id="IPR000160">
    <property type="entry name" value="GGDEF_dom"/>
</dbReference>
<dbReference type="Proteomes" id="UP000239388">
    <property type="component" value="Unassembled WGS sequence"/>
</dbReference>
<evidence type="ECO:0000256" key="4">
    <source>
        <dbReference type="PROSITE-ProRule" id="PRU00703"/>
    </source>
</evidence>